<dbReference type="RefSeq" id="XP_018077668.1">
    <property type="nucleotide sequence ID" value="XM_018214007.1"/>
</dbReference>
<dbReference type="KEGG" id="psco:LY89DRAFT_680081"/>
<reference evidence="2 3" key="1">
    <citation type="submission" date="2015-10" db="EMBL/GenBank/DDBJ databases">
        <title>Full genome of DAOMC 229536 Phialocephala scopiformis, a fungal endophyte of spruce producing the potent anti-insectan compound rugulosin.</title>
        <authorList>
            <consortium name="DOE Joint Genome Institute"/>
            <person name="Walker A.K."/>
            <person name="Frasz S.L."/>
            <person name="Seifert K.A."/>
            <person name="Miller J.D."/>
            <person name="Mondo S.J."/>
            <person name="Labutti K."/>
            <person name="Lipzen A."/>
            <person name="Dockter R."/>
            <person name="Kennedy M."/>
            <person name="Grigoriev I.V."/>
            <person name="Spatafora J.W."/>
        </authorList>
    </citation>
    <scope>NUCLEOTIDE SEQUENCE [LARGE SCALE GENOMIC DNA]</scope>
    <source>
        <strain evidence="2 3">CBS 120377</strain>
    </source>
</reference>
<dbReference type="AlphaFoldDB" id="A0A194XSZ1"/>
<evidence type="ECO:0000313" key="2">
    <source>
        <dbReference type="EMBL" id="KUJ23313.1"/>
    </source>
</evidence>
<gene>
    <name evidence="2" type="ORF">LY89DRAFT_680081</name>
</gene>
<evidence type="ECO:0000256" key="1">
    <source>
        <dbReference type="SAM" id="MobiDB-lite"/>
    </source>
</evidence>
<dbReference type="GeneID" id="28823733"/>
<dbReference type="Proteomes" id="UP000070700">
    <property type="component" value="Unassembled WGS sequence"/>
</dbReference>
<sequence>MSKSKTSSDRKPIAATLDEISKCFGQFFAVEATIRGMLNGSISLPVNVVLNRETVISAENFLEKVRRARSEIFNKLVQLGDAQLDSLGNVEKKAVGSVPFNKQVNIISAMRNDCERRQKEATTRADRKSFTLTQVNDFIEHMKLVAKMVKTSGPTLKETYDILNASAYEVSEMRKEEEKLSIMSGAKVGTDMEPGLQGRTPDRYTVPTSKVSDDYDSCNSSEFGEINYSELNMTTT</sequence>
<dbReference type="InParanoid" id="A0A194XSZ1"/>
<evidence type="ECO:0000313" key="3">
    <source>
        <dbReference type="Proteomes" id="UP000070700"/>
    </source>
</evidence>
<proteinExistence type="predicted"/>
<dbReference type="EMBL" id="KQ947405">
    <property type="protein sequence ID" value="KUJ23313.1"/>
    <property type="molecule type" value="Genomic_DNA"/>
</dbReference>
<accession>A0A194XSZ1</accession>
<protein>
    <submittedName>
        <fullName evidence="2">Uncharacterized protein</fullName>
    </submittedName>
</protein>
<keyword evidence="3" id="KW-1185">Reference proteome</keyword>
<name>A0A194XSZ1_MOLSC</name>
<feature type="region of interest" description="Disordered" evidence="1">
    <location>
        <begin position="188"/>
        <end position="216"/>
    </location>
</feature>
<organism evidence="2 3">
    <name type="scientific">Mollisia scopiformis</name>
    <name type="common">Conifer needle endophyte fungus</name>
    <name type="synonym">Phialocephala scopiformis</name>
    <dbReference type="NCBI Taxonomy" id="149040"/>
    <lineage>
        <taxon>Eukaryota</taxon>
        <taxon>Fungi</taxon>
        <taxon>Dikarya</taxon>
        <taxon>Ascomycota</taxon>
        <taxon>Pezizomycotina</taxon>
        <taxon>Leotiomycetes</taxon>
        <taxon>Helotiales</taxon>
        <taxon>Mollisiaceae</taxon>
        <taxon>Mollisia</taxon>
    </lineage>
</organism>
<dbReference type="OrthoDB" id="3538939at2759"/>